<accession>A0ABX2T7P5</accession>
<keyword evidence="1" id="KW-1133">Transmembrane helix</keyword>
<keyword evidence="1" id="KW-0812">Transmembrane</keyword>
<protein>
    <recommendedName>
        <fullName evidence="4">DUF4062 domain-containing protein</fullName>
    </recommendedName>
</protein>
<organism evidence="2 3">
    <name type="scientific">Azospirillum oleiclasticum</name>
    <dbReference type="NCBI Taxonomy" id="2735135"/>
    <lineage>
        <taxon>Bacteria</taxon>
        <taxon>Pseudomonadati</taxon>
        <taxon>Pseudomonadota</taxon>
        <taxon>Alphaproteobacteria</taxon>
        <taxon>Rhodospirillales</taxon>
        <taxon>Azospirillaceae</taxon>
        <taxon>Azospirillum</taxon>
    </lineage>
</organism>
<keyword evidence="1" id="KW-0472">Membrane</keyword>
<name>A0ABX2T7P5_9PROT</name>
<evidence type="ECO:0008006" key="4">
    <source>
        <dbReference type="Google" id="ProtNLM"/>
    </source>
</evidence>
<dbReference type="Proteomes" id="UP000584642">
    <property type="component" value="Unassembled WGS sequence"/>
</dbReference>
<reference evidence="2 3" key="1">
    <citation type="submission" date="2020-05" db="EMBL/GenBank/DDBJ databases">
        <title>Azospirillum oleiclasticum sp. nov, a nitrogen-fixing and heavy crude oil-emulsifying bacterium isolated from the crude oil of Yumen Oilfield.</title>
        <authorList>
            <person name="Wu D."/>
            <person name="Cai M."/>
            <person name="Zhang X."/>
        </authorList>
    </citation>
    <scope>NUCLEOTIDE SEQUENCE [LARGE SCALE GENOMIC DNA]</scope>
    <source>
        <strain evidence="2 3">ROY-1-1-2</strain>
    </source>
</reference>
<proteinExistence type="predicted"/>
<gene>
    <name evidence="2" type="ORF">HND93_06125</name>
</gene>
<dbReference type="RefSeq" id="WP_180281042.1">
    <property type="nucleotide sequence ID" value="NZ_JABFDB010000002.1"/>
</dbReference>
<evidence type="ECO:0000313" key="3">
    <source>
        <dbReference type="Proteomes" id="UP000584642"/>
    </source>
</evidence>
<sequence length="362" mass="40175">MNSNYTRVLNLVVASPGDVDRERKKLSEVVDELNAGICRSHNITIQLHTWERFAYPIMHPMGPQGAVDEALQIGQCDLLIGIFWTRFGTPVLGKESGTEHEFLTAYNAWKKNGSPNIMMYFNSKPYSPKSYEEVEQWGKVMRFKKTYPAEGLWWAYNGPNEFEKNIRRHLTSHIIKKYSKRGFVITSDDIIGDFGGEGDKIPHTPISNPDPPIADPVTHIFKNPALRVGASILSFLVFFLWIFWDDRVPCPEKYNPVVRSRIVTANCGAIGGNNCSGTPTNEVCISYMPTGNTAHQSYLAAPVVIPKDGQPTAGVHITYVAPDRTKVCATANASVGPGGTSTRVTGILQVTEMIWGKDPACR</sequence>
<dbReference type="EMBL" id="JABFDB010000002">
    <property type="protein sequence ID" value="NYZ19282.1"/>
    <property type="molecule type" value="Genomic_DNA"/>
</dbReference>
<evidence type="ECO:0000256" key="1">
    <source>
        <dbReference type="SAM" id="Phobius"/>
    </source>
</evidence>
<comment type="caution">
    <text evidence="2">The sequence shown here is derived from an EMBL/GenBank/DDBJ whole genome shotgun (WGS) entry which is preliminary data.</text>
</comment>
<feature type="transmembrane region" description="Helical" evidence="1">
    <location>
        <begin position="225"/>
        <end position="244"/>
    </location>
</feature>
<evidence type="ECO:0000313" key="2">
    <source>
        <dbReference type="EMBL" id="NYZ19282.1"/>
    </source>
</evidence>
<keyword evidence="3" id="KW-1185">Reference proteome</keyword>